<dbReference type="Proteomes" id="UP000730739">
    <property type="component" value="Unassembled WGS sequence"/>
</dbReference>
<accession>A0ABS4R5I6</accession>
<gene>
    <name evidence="1" type="ORF">J2Z31_004680</name>
</gene>
<sequence>MRNVLSAVAIETLLLTSAAATEPVVFHRAHFPDDTVVSLSLVGNQSAARVKYDVDVLISLSLSSANGGVSYSDPGTHKASVRCSSPAIVSVSGVDYPIPASDAGGSDWKDDLWKAVCTPPTS</sequence>
<protein>
    <submittedName>
        <fullName evidence="1">Uncharacterized protein</fullName>
    </submittedName>
</protein>
<reference evidence="1 2" key="1">
    <citation type="submission" date="2021-03" db="EMBL/GenBank/DDBJ databases">
        <title>Genomic Encyclopedia of Type Strains, Phase IV (KMG-IV): sequencing the most valuable type-strain genomes for metagenomic binning, comparative biology and taxonomic classification.</title>
        <authorList>
            <person name="Goeker M."/>
        </authorList>
    </citation>
    <scope>NUCLEOTIDE SEQUENCE [LARGE SCALE GENOMIC DNA]</scope>
    <source>
        <strain evidence="1 2">DSM 13372</strain>
    </source>
</reference>
<evidence type="ECO:0000313" key="2">
    <source>
        <dbReference type="Proteomes" id="UP000730739"/>
    </source>
</evidence>
<name>A0ABS4R5I6_9HYPH</name>
<comment type="caution">
    <text evidence="1">The sequence shown here is derived from an EMBL/GenBank/DDBJ whole genome shotgun (WGS) entry which is preliminary data.</text>
</comment>
<proteinExistence type="predicted"/>
<dbReference type="RefSeq" id="WP_209604918.1">
    <property type="nucleotide sequence ID" value="NZ_JAGILA010000007.1"/>
</dbReference>
<organism evidence="1 2">
    <name type="scientific">Sinorhizobium kostiense</name>
    <dbReference type="NCBI Taxonomy" id="76747"/>
    <lineage>
        <taxon>Bacteria</taxon>
        <taxon>Pseudomonadati</taxon>
        <taxon>Pseudomonadota</taxon>
        <taxon>Alphaproteobacteria</taxon>
        <taxon>Hyphomicrobiales</taxon>
        <taxon>Rhizobiaceae</taxon>
        <taxon>Sinorhizobium/Ensifer group</taxon>
        <taxon>Sinorhizobium</taxon>
    </lineage>
</organism>
<dbReference type="EMBL" id="JAGILA010000007">
    <property type="protein sequence ID" value="MBP2238153.1"/>
    <property type="molecule type" value="Genomic_DNA"/>
</dbReference>
<evidence type="ECO:0000313" key="1">
    <source>
        <dbReference type="EMBL" id="MBP2238153.1"/>
    </source>
</evidence>
<keyword evidence="2" id="KW-1185">Reference proteome</keyword>